<dbReference type="GO" id="GO:0008745">
    <property type="term" value="F:N-acetylmuramoyl-L-alanine amidase activity"/>
    <property type="evidence" value="ECO:0007669"/>
    <property type="project" value="InterPro"/>
</dbReference>
<dbReference type="InterPro" id="IPR002502">
    <property type="entry name" value="Amidase_domain"/>
</dbReference>
<evidence type="ECO:0000259" key="2">
    <source>
        <dbReference type="Pfam" id="PF01510"/>
    </source>
</evidence>
<dbReference type="EMBL" id="CAMXCT010000966">
    <property type="protein sequence ID" value="CAI3985184.1"/>
    <property type="molecule type" value="Genomic_DNA"/>
</dbReference>
<dbReference type="GO" id="GO:0009253">
    <property type="term" value="P:peptidoglycan catabolic process"/>
    <property type="evidence" value="ECO:0007669"/>
    <property type="project" value="InterPro"/>
</dbReference>
<proteinExistence type="predicted"/>
<dbReference type="Pfam" id="PF01510">
    <property type="entry name" value="Amidase_2"/>
    <property type="match status" value="1"/>
</dbReference>
<dbReference type="AlphaFoldDB" id="A0A9P1C517"/>
<evidence type="ECO:0000256" key="1">
    <source>
        <dbReference type="SAM" id="MobiDB-lite"/>
    </source>
</evidence>
<organism evidence="3">
    <name type="scientific">Cladocopium goreaui</name>
    <dbReference type="NCBI Taxonomy" id="2562237"/>
    <lineage>
        <taxon>Eukaryota</taxon>
        <taxon>Sar</taxon>
        <taxon>Alveolata</taxon>
        <taxon>Dinophyceae</taxon>
        <taxon>Suessiales</taxon>
        <taxon>Symbiodiniaceae</taxon>
        <taxon>Cladocopium</taxon>
    </lineage>
</organism>
<evidence type="ECO:0000313" key="5">
    <source>
        <dbReference type="EMBL" id="CAL4772496.1"/>
    </source>
</evidence>
<gene>
    <name evidence="3" type="ORF">C1SCF055_LOCUS12660</name>
</gene>
<dbReference type="EMBL" id="CAMXCT030000966">
    <property type="protein sequence ID" value="CAL4772496.1"/>
    <property type="molecule type" value="Genomic_DNA"/>
</dbReference>
<dbReference type="Gene3D" id="3.40.80.10">
    <property type="entry name" value="Peptidoglycan recognition protein-like"/>
    <property type="match status" value="1"/>
</dbReference>
<name>A0A9P1C517_9DINO</name>
<dbReference type="EMBL" id="CAMXCT020000966">
    <property type="protein sequence ID" value="CAL1138559.1"/>
    <property type="molecule type" value="Genomic_DNA"/>
</dbReference>
<accession>A0A9P1C517</accession>
<evidence type="ECO:0000313" key="4">
    <source>
        <dbReference type="EMBL" id="CAL1138559.1"/>
    </source>
</evidence>
<evidence type="ECO:0000313" key="6">
    <source>
        <dbReference type="Proteomes" id="UP001152797"/>
    </source>
</evidence>
<evidence type="ECO:0000313" key="3">
    <source>
        <dbReference type="EMBL" id="CAI3985184.1"/>
    </source>
</evidence>
<reference evidence="4" key="2">
    <citation type="submission" date="2024-04" db="EMBL/GenBank/DDBJ databases">
        <authorList>
            <person name="Chen Y."/>
            <person name="Shah S."/>
            <person name="Dougan E. K."/>
            <person name="Thang M."/>
            <person name="Chan C."/>
        </authorList>
    </citation>
    <scope>NUCLEOTIDE SEQUENCE [LARGE SCALE GENOMIC DNA]</scope>
</reference>
<keyword evidence="6" id="KW-1185">Reference proteome</keyword>
<protein>
    <submittedName>
        <fullName evidence="5">N-acetylmuramoyl-L-alanine amidase domain-containing protein</fullName>
    </submittedName>
</protein>
<reference evidence="3" key="1">
    <citation type="submission" date="2022-10" db="EMBL/GenBank/DDBJ databases">
        <authorList>
            <person name="Chen Y."/>
            <person name="Dougan E. K."/>
            <person name="Chan C."/>
            <person name="Rhodes N."/>
            <person name="Thang M."/>
        </authorList>
    </citation>
    <scope>NUCLEOTIDE SEQUENCE</scope>
</reference>
<dbReference type="Proteomes" id="UP001152797">
    <property type="component" value="Unassembled WGS sequence"/>
</dbReference>
<feature type="domain" description="N-acetylmuramoyl-L-alanine amidase" evidence="2">
    <location>
        <begin position="211"/>
        <end position="333"/>
    </location>
</feature>
<dbReference type="SUPFAM" id="SSF55846">
    <property type="entry name" value="N-acetylmuramoyl-L-alanine amidase-like"/>
    <property type="match status" value="1"/>
</dbReference>
<feature type="region of interest" description="Disordered" evidence="1">
    <location>
        <begin position="134"/>
        <end position="153"/>
    </location>
</feature>
<comment type="caution">
    <text evidence="3">The sequence shown here is derived from an EMBL/GenBank/DDBJ whole genome shotgun (WGS) entry which is preliminary data.</text>
</comment>
<dbReference type="InterPro" id="IPR036505">
    <property type="entry name" value="Amidase/PGRP_sf"/>
</dbReference>
<sequence length="431" mass="48790">MPWPHVAWWFKASAVFTELRTWLVLTWRPKHREVFKIFRDLLKRALGARDLRILHLSLLELKKSLEEQNPNLQEPVQEGHFNHEAALEFHLSRLTNILEGEGGYDRHRVELLFESCCCTLGLVEEALDQATSRASNTESTSYGSGHPSTGYSLQDTVGHSGHASKIIPFLREYSHFEPSMGPETLGEDIQPRDVRAPVRKRINRCTGEFLKPELILIGCTNGKSREEAVLNFNHSGLGPNYIIAKDGKSESFVDKALCAWWGNPACWRLVRPVYTFEGVGEHSEVHAYAISIGLEGDGEGNESFTEAQYTELLRLIVDVKQRHRIKAWNILGLAEVSMPPGRFSSPGTAFDWRKISDVTFNVDAGEKSAVGDVRGLMQEWGYGLGLQELDFQNRLQIFRCRYGLQQDADHYEKDVAHLKALIDARSAEMQT</sequence>